<evidence type="ECO:0000313" key="1">
    <source>
        <dbReference type="EMBL" id="GBN18343.1"/>
    </source>
</evidence>
<reference evidence="1 2" key="1">
    <citation type="journal article" date="2019" name="Sci. Rep.">
        <title>Orb-weaving spider Araneus ventricosus genome elucidates the spidroin gene catalogue.</title>
        <authorList>
            <person name="Kono N."/>
            <person name="Nakamura H."/>
            <person name="Ohtoshi R."/>
            <person name="Moran D.A.P."/>
            <person name="Shinohara A."/>
            <person name="Yoshida Y."/>
            <person name="Fujiwara M."/>
            <person name="Mori M."/>
            <person name="Tomita M."/>
            <person name="Arakawa K."/>
        </authorList>
    </citation>
    <scope>NUCLEOTIDE SEQUENCE [LARGE SCALE GENOMIC DNA]</scope>
</reference>
<comment type="caution">
    <text evidence="1">The sequence shown here is derived from an EMBL/GenBank/DDBJ whole genome shotgun (WGS) entry which is preliminary data.</text>
</comment>
<gene>
    <name evidence="1" type="ORF">AVEN_125163_1</name>
</gene>
<sequence length="84" mass="9383">MVEIIPAEQYSGVLEEISKKIAAENKSDALNLDGEVTEYSDLKTDYETEVEANPVYEVYSDSNLTKMIESSIHSTSNLILPKKI</sequence>
<proteinExistence type="predicted"/>
<protein>
    <submittedName>
        <fullName evidence="1">Uncharacterized protein</fullName>
    </submittedName>
</protein>
<dbReference type="AlphaFoldDB" id="A0A4Y2LW96"/>
<accession>A0A4Y2LW96</accession>
<dbReference type="EMBL" id="BGPR01006366">
    <property type="protein sequence ID" value="GBN18343.1"/>
    <property type="molecule type" value="Genomic_DNA"/>
</dbReference>
<keyword evidence="2" id="KW-1185">Reference proteome</keyword>
<evidence type="ECO:0000313" key="2">
    <source>
        <dbReference type="Proteomes" id="UP000499080"/>
    </source>
</evidence>
<dbReference type="Proteomes" id="UP000499080">
    <property type="component" value="Unassembled WGS sequence"/>
</dbReference>
<organism evidence="1 2">
    <name type="scientific">Araneus ventricosus</name>
    <name type="common">Orbweaver spider</name>
    <name type="synonym">Epeira ventricosa</name>
    <dbReference type="NCBI Taxonomy" id="182803"/>
    <lineage>
        <taxon>Eukaryota</taxon>
        <taxon>Metazoa</taxon>
        <taxon>Ecdysozoa</taxon>
        <taxon>Arthropoda</taxon>
        <taxon>Chelicerata</taxon>
        <taxon>Arachnida</taxon>
        <taxon>Araneae</taxon>
        <taxon>Araneomorphae</taxon>
        <taxon>Entelegynae</taxon>
        <taxon>Araneoidea</taxon>
        <taxon>Araneidae</taxon>
        <taxon>Araneus</taxon>
    </lineage>
</organism>
<name>A0A4Y2LW96_ARAVE</name>